<evidence type="ECO:0000259" key="1">
    <source>
        <dbReference type="Pfam" id="PF08241"/>
    </source>
</evidence>
<dbReference type="PANTHER" id="PTHR43861">
    <property type="entry name" value="TRANS-ACONITATE 2-METHYLTRANSFERASE-RELATED"/>
    <property type="match status" value="1"/>
</dbReference>
<gene>
    <name evidence="2" type="ORF">J2S17_003289</name>
</gene>
<dbReference type="SUPFAM" id="SSF53335">
    <property type="entry name" value="S-adenosyl-L-methionine-dependent methyltransferases"/>
    <property type="match status" value="1"/>
</dbReference>
<comment type="caution">
    <text evidence="2">The sequence shown here is derived from an EMBL/GenBank/DDBJ whole genome shotgun (WGS) entry which is preliminary data.</text>
</comment>
<dbReference type="Gene3D" id="3.40.50.150">
    <property type="entry name" value="Vaccinia Virus protein VP39"/>
    <property type="match status" value="1"/>
</dbReference>
<dbReference type="RefSeq" id="WP_307476507.1">
    <property type="nucleotide sequence ID" value="NZ_JAUSUB010000014.1"/>
</dbReference>
<evidence type="ECO:0000313" key="2">
    <source>
        <dbReference type="EMBL" id="MDQ0271401.1"/>
    </source>
</evidence>
<keyword evidence="2" id="KW-0830">Ubiquinone</keyword>
<sequence length="244" mass="27758">MKQNIYDNPTFFKGYTELRDSGITYNDFLEQPAMKEAISNLEGKTILDLGCGMGGLSKYCAANGAKKVMGVDISGKMIERAEKDNRHENIQYLCQPIEELQLPSESFDLIISSLAVHYIKDYSALVATVYHLLKKGGKFVFTTEHPITTANKEMNGWITNEEGQRLHWPVDDYHEEGLRKDHWYVDGVIKYHRTISSLINTLISSGFTLEKVVEPLPTTEGLKEMPRIIHENRKPSFILIQSSK</sequence>
<keyword evidence="3" id="KW-1185">Reference proteome</keyword>
<proteinExistence type="predicted"/>
<dbReference type="Pfam" id="PF08241">
    <property type="entry name" value="Methyltransf_11"/>
    <property type="match status" value="1"/>
</dbReference>
<dbReference type="EMBL" id="JAUSUB010000014">
    <property type="protein sequence ID" value="MDQ0271401.1"/>
    <property type="molecule type" value="Genomic_DNA"/>
</dbReference>
<feature type="domain" description="Methyltransferase type 11" evidence="1">
    <location>
        <begin position="47"/>
        <end position="141"/>
    </location>
</feature>
<dbReference type="CDD" id="cd02440">
    <property type="entry name" value="AdoMet_MTases"/>
    <property type="match status" value="1"/>
</dbReference>
<accession>A0ABU0AKZ6</accession>
<dbReference type="Proteomes" id="UP001238088">
    <property type="component" value="Unassembled WGS sequence"/>
</dbReference>
<dbReference type="InterPro" id="IPR013216">
    <property type="entry name" value="Methyltransf_11"/>
</dbReference>
<organism evidence="2 3">
    <name type="scientific">Cytobacillus purgationiresistens</name>
    <dbReference type="NCBI Taxonomy" id="863449"/>
    <lineage>
        <taxon>Bacteria</taxon>
        <taxon>Bacillati</taxon>
        <taxon>Bacillota</taxon>
        <taxon>Bacilli</taxon>
        <taxon>Bacillales</taxon>
        <taxon>Bacillaceae</taxon>
        <taxon>Cytobacillus</taxon>
    </lineage>
</organism>
<evidence type="ECO:0000313" key="3">
    <source>
        <dbReference type="Proteomes" id="UP001238088"/>
    </source>
</evidence>
<protein>
    <submittedName>
        <fullName evidence="2">Ubiquinone/menaquinone biosynthesis C-methylase UbiE</fullName>
    </submittedName>
</protein>
<name>A0ABU0AKZ6_9BACI</name>
<dbReference type="InterPro" id="IPR029063">
    <property type="entry name" value="SAM-dependent_MTases_sf"/>
</dbReference>
<reference evidence="2 3" key="1">
    <citation type="submission" date="2023-07" db="EMBL/GenBank/DDBJ databases">
        <title>Genomic Encyclopedia of Type Strains, Phase IV (KMG-IV): sequencing the most valuable type-strain genomes for metagenomic binning, comparative biology and taxonomic classification.</title>
        <authorList>
            <person name="Goeker M."/>
        </authorList>
    </citation>
    <scope>NUCLEOTIDE SEQUENCE [LARGE SCALE GENOMIC DNA]</scope>
    <source>
        <strain evidence="2 3">DSM 23494</strain>
    </source>
</reference>